<reference evidence="5 8" key="1">
    <citation type="submission" date="2009-10" db="EMBL/GenBank/DDBJ databases">
        <title>Complete sequence of Fibrobacter succinogenes subsp. succinogenes S85.</title>
        <authorList>
            <consortium name="US DOE Joint Genome Institute"/>
            <person name="Lucas S."/>
            <person name="Copeland A."/>
            <person name="Lapidus A."/>
            <person name="Glavina del Rio T."/>
            <person name="Tice H."/>
            <person name="Bruce D."/>
            <person name="Goodwin L."/>
            <person name="Pitluck S."/>
            <person name="Chertkov O."/>
            <person name="Detter J.C."/>
            <person name="Han C."/>
            <person name="Tapia R."/>
            <person name="Larimer F."/>
            <person name="Land M."/>
            <person name="Hauser L."/>
            <person name="Kyrpides N."/>
            <person name="Mikhailova N."/>
            <person name="Weimer P.J."/>
            <person name="Stevenson D.M."/>
            <person name="Boyum J."/>
            <person name="Brumm P.I."/>
            <person name="Mead D."/>
        </authorList>
    </citation>
    <scope>NUCLEOTIDE SEQUENCE [LARGE SCALE GENOMIC DNA]</scope>
    <source>
        <strain evidence="8">ATCC 19169 / S85</strain>
        <strain evidence="5">S85</strain>
    </source>
</reference>
<proteinExistence type="predicted"/>
<feature type="signal peptide" evidence="3">
    <location>
        <begin position="1"/>
        <end position="21"/>
    </location>
</feature>
<dbReference type="InterPro" id="IPR011871">
    <property type="entry name" value="Fib_succ_major"/>
</dbReference>
<evidence type="ECO:0000313" key="6">
    <source>
        <dbReference type="EMBL" id="ADL24947.1"/>
    </source>
</evidence>
<name>C9RNK7_FIBSS</name>
<evidence type="ECO:0000259" key="4">
    <source>
        <dbReference type="PROSITE" id="PS51123"/>
    </source>
</evidence>
<dbReference type="KEGG" id="fsc:FSU_1288"/>
<dbReference type="Pfam" id="PF00691">
    <property type="entry name" value="OmpA"/>
    <property type="match status" value="1"/>
</dbReference>
<dbReference type="AlphaFoldDB" id="C9RNK7"/>
<organism evidence="6 7">
    <name type="scientific">Fibrobacter succinogenes (strain ATCC 19169 / S85)</name>
    <dbReference type="NCBI Taxonomy" id="59374"/>
    <lineage>
        <taxon>Bacteria</taxon>
        <taxon>Pseudomonadati</taxon>
        <taxon>Fibrobacterota</taxon>
        <taxon>Fibrobacteria</taxon>
        <taxon>Fibrobacterales</taxon>
        <taxon>Fibrobacteraceae</taxon>
        <taxon>Fibrobacter</taxon>
    </lineage>
</organism>
<dbReference type="InterPro" id="IPR036737">
    <property type="entry name" value="OmpA-like_sf"/>
</dbReference>
<dbReference type="Proteomes" id="UP000001497">
    <property type="component" value="Chromosome"/>
</dbReference>
<dbReference type="EMBL" id="CP002158">
    <property type="protein sequence ID" value="ADL24947.1"/>
    <property type="molecule type" value="Genomic_DNA"/>
</dbReference>
<dbReference type="PANTHER" id="PTHR30329:SF21">
    <property type="entry name" value="LIPOPROTEIN YIAD-RELATED"/>
    <property type="match status" value="1"/>
</dbReference>
<evidence type="ECO:0000313" key="5">
    <source>
        <dbReference type="EMBL" id="ACX74453.1"/>
    </source>
</evidence>
<dbReference type="eggNOG" id="COG2885">
    <property type="taxonomic scope" value="Bacteria"/>
</dbReference>
<evidence type="ECO:0000313" key="8">
    <source>
        <dbReference type="Proteomes" id="UP000001497"/>
    </source>
</evidence>
<dbReference type="OrthoDB" id="9763897at2"/>
<evidence type="ECO:0000256" key="3">
    <source>
        <dbReference type="SAM" id="SignalP"/>
    </source>
</evidence>
<dbReference type="KEGG" id="fsu:Fisuc_0844"/>
<feature type="region of interest" description="Disordered" evidence="2">
    <location>
        <begin position="590"/>
        <end position="615"/>
    </location>
</feature>
<feature type="domain" description="OmpA-like" evidence="4">
    <location>
        <begin position="470"/>
        <end position="587"/>
    </location>
</feature>
<dbReference type="EMBL" id="CP001792">
    <property type="protein sequence ID" value="ACX74453.1"/>
    <property type="molecule type" value="Genomic_DNA"/>
</dbReference>
<keyword evidence="1" id="KW-0472">Membrane</keyword>
<reference evidence="6" key="3">
    <citation type="submission" date="2010-08" db="EMBL/GenBank/DDBJ databases">
        <authorList>
            <person name="Durkin A.S."/>
            <person name="Nelson K.E."/>
            <person name="Morrison M."/>
            <person name="Forsberg C.W."/>
            <person name="Wilson D.B."/>
            <person name="Russell J.B."/>
            <person name="Cann I.K.O."/>
            <person name="Mackie R.I."/>
            <person name="White B.A."/>
        </authorList>
    </citation>
    <scope>NUCLEOTIDE SEQUENCE</scope>
    <source>
        <strain evidence="6">S85</strain>
    </source>
</reference>
<dbReference type="SUPFAM" id="SSF103088">
    <property type="entry name" value="OmpA-like"/>
    <property type="match status" value="1"/>
</dbReference>
<feature type="region of interest" description="Disordered" evidence="2">
    <location>
        <begin position="112"/>
        <end position="135"/>
    </location>
</feature>
<protein>
    <submittedName>
        <fullName evidence="6">OmpA family protein</fullName>
    </submittedName>
    <submittedName>
        <fullName evidence="5">OmpA/MotB domain protein</fullName>
    </submittedName>
</protein>
<evidence type="ECO:0000313" key="7">
    <source>
        <dbReference type="Proteomes" id="UP000000517"/>
    </source>
</evidence>
<evidence type="ECO:0000256" key="1">
    <source>
        <dbReference type="PROSITE-ProRule" id="PRU00473"/>
    </source>
</evidence>
<feature type="chain" id="PRO_5003002323" evidence="3">
    <location>
        <begin position="22"/>
        <end position="654"/>
    </location>
</feature>
<dbReference type="GO" id="GO:0016020">
    <property type="term" value="C:membrane"/>
    <property type="evidence" value="ECO:0007669"/>
    <property type="project" value="UniProtKB-UniRule"/>
</dbReference>
<dbReference type="NCBIfam" id="TIGR02145">
    <property type="entry name" value="Fib_succ_major"/>
    <property type="match status" value="1"/>
</dbReference>
<feature type="region of interest" description="Disordered" evidence="2">
    <location>
        <begin position="438"/>
        <end position="466"/>
    </location>
</feature>
<dbReference type="Pfam" id="PF09603">
    <property type="entry name" value="Fib_succ_major"/>
    <property type="match status" value="1"/>
</dbReference>
<keyword evidence="8" id="KW-1185">Reference proteome</keyword>
<dbReference type="RefSeq" id="WP_014545596.1">
    <property type="nucleotide sequence ID" value="NC_013410.1"/>
</dbReference>
<keyword evidence="3" id="KW-0732">Signal</keyword>
<dbReference type="InterPro" id="IPR006665">
    <property type="entry name" value="OmpA-like"/>
</dbReference>
<sequence>MNKKYALAVATTFLAAESVFAAPSGDKTVVACGFDDMFGNSCYWRCPDMEDTFRTEKKDDRCANVLFRCANYPRSFMRSSVGSSEIWITPDKYNYYFGKLPQEYDCSISEEERAAQATRPTQPPPPNPYAANKYQNTSTYDESKNLLIDNRDGERYTTVKIGGRVWMAENLKFRLPESYCYDNNTQNCESYGRLYTWNAAKKACPDGWSLPMGDDLNYQDFNLNSFRVLDGGYYVDGERYIDLGSRAFFWLGDEKGSDRADAMSFRGQNLETFAFQGRKANGYSVRCIQNWEAACKERLGGVMDNAGKTYRTLKIGDQTWMAEDVILDRLDEMEARNLNRACPRGWHVPEQYEYEQLFSKATEFEIHANDKRMRNNRDAKVNPCSMNFDFKRGYWTSSKNGNEVTYVDWKYNAIREKGTPYFKHGDAYTNKLRCVKNGPSYGTPKPQVTTSQAGGKPAAQGNSSKNAADKTVLEKFILQGVTFGVGQSKFTRESSDGLNRLAAHLRNYNGKTIEIVSHTDNLDRPERSRVLALKRAEEVKSYLVMAGLSGQDIIATGKGGDEPLVPNTTPDNRMKNNRIEVFVYSYDAPAQAAKPQQKNAQSAAEPAPKKPCKERDMANNKLGECYSYTEGTKDHRRCMAAYKNLLNLANSKCK</sequence>
<dbReference type="HOGENOM" id="CLU_419059_0_0_0"/>
<dbReference type="CDD" id="cd07185">
    <property type="entry name" value="OmpA_C-like"/>
    <property type="match status" value="1"/>
</dbReference>
<dbReference type="PANTHER" id="PTHR30329">
    <property type="entry name" value="STATOR ELEMENT OF FLAGELLAR MOTOR COMPLEX"/>
    <property type="match status" value="1"/>
</dbReference>
<dbReference type="Gene3D" id="3.30.1330.60">
    <property type="entry name" value="OmpA-like domain"/>
    <property type="match status" value="1"/>
</dbReference>
<evidence type="ECO:0000256" key="2">
    <source>
        <dbReference type="SAM" id="MobiDB-lite"/>
    </source>
</evidence>
<dbReference type="InterPro" id="IPR050330">
    <property type="entry name" value="Bact_OuterMem_StrucFunc"/>
</dbReference>
<accession>C9RNK7</accession>
<dbReference type="PROSITE" id="PS51123">
    <property type="entry name" value="OMPA_2"/>
    <property type="match status" value="1"/>
</dbReference>
<dbReference type="PATRIC" id="fig|59374.8.peg.1245"/>
<dbReference type="Proteomes" id="UP000000517">
    <property type="component" value="Chromosome"/>
</dbReference>
<feature type="compositionally biased region" description="Low complexity" evidence="2">
    <location>
        <begin position="590"/>
        <end position="604"/>
    </location>
</feature>
<dbReference type="STRING" id="59374.FSU_1288"/>
<gene>
    <name evidence="5" type="ordered locus">Fisuc_0844</name>
    <name evidence="6" type="ordered locus">FSU_1288</name>
</gene>
<reference evidence="7" key="2">
    <citation type="submission" date="2010-08" db="EMBL/GenBank/DDBJ databases">
        <title>Complete sequence of Fibrobacter succinogenes subsp. succinogenes S85.</title>
        <authorList>
            <person name="Durkin A.S."/>
            <person name="Nelson K.E."/>
            <person name="Morrison M."/>
            <person name="Forsberg C.W."/>
            <person name="Wilson D.B."/>
            <person name="Russell J.B."/>
            <person name="Cann I.K.O."/>
            <person name="Mackie R.I."/>
            <person name="White B.A."/>
        </authorList>
    </citation>
    <scope>NUCLEOTIDE SEQUENCE [LARGE SCALE GENOMIC DNA]</scope>
    <source>
        <strain evidence="7">ATCC 19169 / S85</strain>
    </source>
</reference>